<dbReference type="RefSeq" id="WP_106094452.1">
    <property type="nucleotide sequence ID" value="NZ_PVNL01000139.1"/>
</dbReference>
<name>A0A2S9XPS8_9BACT</name>
<sequence>MATQHLVLVPGFFGFVNFGPLVYFAHVRELLESEFRARGSDVQVHRVRTHPVASLRQRARDLRDVIAVLPDDGPVHVVGHSTGGLDARLVTSPGVDLGPGEVERHAARVRSVISVCTPHRGSPLAGHLAGMIGEPLLRTVSILTVLFLRHGKVPAHLALRLARVLVGEGLLPNTPVHVVLQTLEREAAEALEKDCATEDERLSVADFMRELRTEPHLIPQLMPQALDLFNAGVSERPGVHYGSIVARCPAPNLRSQLRVSGGPYEHATHAFLQWLYRRATPLSPDFHVPFNEQQRGAMRAAWGALPTAADNDGMVPTASQVHGRILHVATADHLDVIGHLHDPFHKPAHHDWISSGSGFGHKSFAALWRDVAGAILENSGGPAPI</sequence>
<evidence type="ECO:0008006" key="3">
    <source>
        <dbReference type="Google" id="ProtNLM"/>
    </source>
</evidence>
<dbReference type="InterPro" id="IPR029058">
    <property type="entry name" value="AB_hydrolase_fold"/>
</dbReference>
<dbReference type="SUPFAM" id="SSF53474">
    <property type="entry name" value="alpha/beta-Hydrolases"/>
    <property type="match status" value="1"/>
</dbReference>
<dbReference type="EMBL" id="PVNL01000139">
    <property type="protein sequence ID" value="PRP94868.1"/>
    <property type="molecule type" value="Genomic_DNA"/>
</dbReference>
<proteinExistence type="predicted"/>
<dbReference type="OrthoDB" id="5487808at2"/>
<accession>A0A2S9XPS8</accession>
<comment type="caution">
    <text evidence="1">The sequence shown here is derived from an EMBL/GenBank/DDBJ whole genome shotgun (WGS) entry which is preliminary data.</text>
</comment>
<dbReference type="AlphaFoldDB" id="A0A2S9XPS8"/>
<evidence type="ECO:0000313" key="1">
    <source>
        <dbReference type="EMBL" id="PRP94868.1"/>
    </source>
</evidence>
<gene>
    <name evidence="1" type="ORF">ENSA7_76910</name>
</gene>
<protein>
    <recommendedName>
        <fullName evidence="3">Triacylglycerol lipase</fullName>
    </recommendedName>
</protein>
<reference evidence="1 2" key="1">
    <citation type="submission" date="2018-03" db="EMBL/GenBank/DDBJ databases">
        <title>Draft Genome Sequences of the Obligatory Marine Myxobacteria Enhygromyxa salina SWB007.</title>
        <authorList>
            <person name="Poehlein A."/>
            <person name="Moghaddam J.A."/>
            <person name="Harms H."/>
            <person name="Alanjari M."/>
            <person name="Koenig G.M."/>
            <person name="Daniel R."/>
            <person name="Schaeberle T.F."/>
        </authorList>
    </citation>
    <scope>NUCLEOTIDE SEQUENCE [LARGE SCALE GENOMIC DNA]</scope>
    <source>
        <strain evidence="1 2">SWB007</strain>
    </source>
</reference>
<organism evidence="1 2">
    <name type="scientific">Enhygromyxa salina</name>
    <dbReference type="NCBI Taxonomy" id="215803"/>
    <lineage>
        <taxon>Bacteria</taxon>
        <taxon>Pseudomonadati</taxon>
        <taxon>Myxococcota</taxon>
        <taxon>Polyangia</taxon>
        <taxon>Nannocystales</taxon>
        <taxon>Nannocystaceae</taxon>
        <taxon>Enhygromyxa</taxon>
    </lineage>
</organism>
<dbReference type="Gene3D" id="3.40.50.1820">
    <property type="entry name" value="alpha/beta hydrolase"/>
    <property type="match status" value="1"/>
</dbReference>
<evidence type="ECO:0000313" key="2">
    <source>
        <dbReference type="Proteomes" id="UP000238823"/>
    </source>
</evidence>
<dbReference type="Proteomes" id="UP000238823">
    <property type="component" value="Unassembled WGS sequence"/>
</dbReference>